<gene>
    <name evidence="4" type="ORF">RFI_05681</name>
</gene>
<dbReference type="OrthoDB" id="190201at2759"/>
<dbReference type="InterPro" id="IPR029058">
    <property type="entry name" value="AB_hydrolase_fold"/>
</dbReference>
<name>X6P039_RETFI</name>
<dbReference type="PANTHER" id="PTHR43798:SF14">
    <property type="entry name" value="SERINE HYDROLASE-LIKE PROTEIN DDB_G0286239"/>
    <property type="match status" value="1"/>
</dbReference>
<evidence type="ECO:0000313" key="5">
    <source>
        <dbReference type="Proteomes" id="UP000023152"/>
    </source>
</evidence>
<dbReference type="Pfam" id="PF00561">
    <property type="entry name" value="Abhydrolase_1"/>
    <property type="match status" value="1"/>
</dbReference>
<evidence type="ECO:0000313" key="4">
    <source>
        <dbReference type="EMBL" id="ETO31439.1"/>
    </source>
</evidence>
<sequence>MPDEGYKPMDPISMTSHYETVICSHGWLDNANSFSMIAPLIVEELQMRVIAIDLPGHGKSSHSHTGYYTVEDYDVTLIRFLHALDIRDFHMLLHSLSASLFPFISSLLPPNWNVRSLICLEQFAFMRSQTMLERVNLHTFLDYHNDRIQGKDVKIENSLDAANALESTKLYDSLEDIVKARVYVTERKYPGKQTIAFESAKKILERNVSKIATIETENNQRLIKTKYYLRHDPALKESAINNLSTFAFPRNDGSAKKLQAKMNNLKLVYVEGSHHVHIDDAPLCMRHITPFLKQVIETSKKQKVSDNSQLAKL</sequence>
<evidence type="ECO:0000256" key="2">
    <source>
        <dbReference type="ARBA" id="ARBA00022801"/>
    </source>
</evidence>
<dbReference type="GO" id="GO:0016787">
    <property type="term" value="F:hydrolase activity"/>
    <property type="evidence" value="ECO:0007669"/>
    <property type="project" value="UniProtKB-KW"/>
</dbReference>
<protein>
    <recommendedName>
        <fullName evidence="3">AB hydrolase-1 domain-containing protein</fullName>
    </recommendedName>
</protein>
<keyword evidence="5" id="KW-1185">Reference proteome</keyword>
<accession>X6P039</accession>
<dbReference type="EMBL" id="ASPP01004938">
    <property type="protein sequence ID" value="ETO31439.1"/>
    <property type="molecule type" value="Genomic_DNA"/>
</dbReference>
<dbReference type="Proteomes" id="UP000023152">
    <property type="component" value="Unassembled WGS sequence"/>
</dbReference>
<dbReference type="AlphaFoldDB" id="X6P039"/>
<dbReference type="SUPFAM" id="SSF53474">
    <property type="entry name" value="alpha/beta-Hydrolases"/>
    <property type="match status" value="1"/>
</dbReference>
<keyword evidence="2" id="KW-0378">Hydrolase</keyword>
<comment type="caution">
    <text evidence="4">The sequence shown here is derived from an EMBL/GenBank/DDBJ whole genome shotgun (WGS) entry which is preliminary data.</text>
</comment>
<evidence type="ECO:0000259" key="3">
    <source>
        <dbReference type="Pfam" id="PF00561"/>
    </source>
</evidence>
<reference evidence="4 5" key="1">
    <citation type="journal article" date="2013" name="Curr. Biol.">
        <title>The Genome of the Foraminiferan Reticulomyxa filosa.</title>
        <authorList>
            <person name="Glockner G."/>
            <person name="Hulsmann N."/>
            <person name="Schleicher M."/>
            <person name="Noegel A.A."/>
            <person name="Eichinger L."/>
            <person name="Gallinger C."/>
            <person name="Pawlowski J."/>
            <person name="Sierra R."/>
            <person name="Euteneuer U."/>
            <person name="Pillet L."/>
            <person name="Moustafa A."/>
            <person name="Platzer M."/>
            <person name="Groth M."/>
            <person name="Szafranski K."/>
            <person name="Schliwa M."/>
        </authorList>
    </citation>
    <scope>NUCLEOTIDE SEQUENCE [LARGE SCALE GENOMIC DNA]</scope>
</reference>
<comment type="similarity">
    <text evidence="1">Belongs to the AB hydrolase superfamily.</text>
</comment>
<dbReference type="OMA" id="PAGTSYH"/>
<dbReference type="GO" id="GO:0016020">
    <property type="term" value="C:membrane"/>
    <property type="evidence" value="ECO:0007669"/>
    <property type="project" value="TreeGrafter"/>
</dbReference>
<dbReference type="PANTHER" id="PTHR43798">
    <property type="entry name" value="MONOACYLGLYCEROL LIPASE"/>
    <property type="match status" value="1"/>
</dbReference>
<organism evidence="4 5">
    <name type="scientific">Reticulomyxa filosa</name>
    <dbReference type="NCBI Taxonomy" id="46433"/>
    <lineage>
        <taxon>Eukaryota</taxon>
        <taxon>Sar</taxon>
        <taxon>Rhizaria</taxon>
        <taxon>Retaria</taxon>
        <taxon>Foraminifera</taxon>
        <taxon>Monothalamids</taxon>
        <taxon>Reticulomyxidae</taxon>
        <taxon>Reticulomyxa</taxon>
    </lineage>
</organism>
<dbReference type="Gene3D" id="3.40.50.1820">
    <property type="entry name" value="alpha/beta hydrolase"/>
    <property type="match status" value="1"/>
</dbReference>
<dbReference type="InterPro" id="IPR000073">
    <property type="entry name" value="AB_hydrolase_1"/>
</dbReference>
<dbReference type="InterPro" id="IPR050266">
    <property type="entry name" value="AB_hydrolase_sf"/>
</dbReference>
<evidence type="ECO:0000256" key="1">
    <source>
        <dbReference type="ARBA" id="ARBA00008645"/>
    </source>
</evidence>
<feature type="domain" description="AB hydrolase-1" evidence="3">
    <location>
        <begin position="20"/>
        <end position="96"/>
    </location>
</feature>
<proteinExistence type="inferred from homology"/>